<reference evidence="1 2" key="1">
    <citation type="journal article" date="2019" name="Int. J. Syst. Evol. Microbiol.">
        <title>The Global Catalogue of Microorganisms (GCM) 10K type strain sequencing project: providing services to taxonomists for standard genome sequencing and annotation.</title>
        <authorList>
            <consortium name="The Broad Institute Genomics Platform"/>
            <consortium name="The Broad Institute Genome Sequencing Center for Infectious Disease"/>
            <person name="Wu L."/>
            <person name="Ma J."/>
        </authorList>
    </citation>
    <scope>NUCLEOTIDE SEQUENCE [LARGE SCALE GENOMIC DNA]</scope>
    <source>
        <strain evidence="1 2">JCM 3325</strain>
    </source>
</reference>
<dbReference type="EMBL" id="BAAARW010000050">
    <property type="protein sequence ID" value="GAA2459360.1"/>
    <property type="molecule type" value="Genomic_DNA"/>
</dbReference>
<protein>
    <submittedName>
        <fullName evidence="1">Uncharacterized protein</fullName>
    </submittedName>
</protein>
<evidence type="ECO:0000313" key="1">
    <source>
        <dbReference type="EMBL" id="GAA2459360.1"/>
    </source>
</evidence>
<sequence>MREGQGEGTRWSGPGKVRVSAVRLVGAHRVWASYMGIPEGVDAAFLVTDGGAFVGRGYYTSVEELAEVVDLSALTPY</sequence>
<organism evidence="1 2">
    <name type="scientific">Actinomadura vinacea</name>
    <dbReference type="NCBI Taxonomy" id="115336"/>
    <lineage>
        <taxon>Bacteria</taxon>
        <taxon>Bacillati</taxon>
        <taxon>Actinomycetota</taxon>
        <taxon>Actinomycetes</taxon>
        <taxon>Streptosporangiales</taxon>
        <taxon>Thermomonosporaceae</taxon>
        <taxon>Actinomadura</taxon>
    </lineage>
</organism>
<keyword evidence="2" id="KW-1185">Reference proteome</keyword>
<accession>A0ABN3KK61</accession>
<dbReference type="Proteomes" id="UP001501231">
    <property type="component" value="Unassembled WGS sequence"/>
</dbReference>
<evidence type="ECO:0000313" key="2">
    <source>
        <dbReference type="Proteomes" id="UP001501231"/>
    </source>
</evidence>
<name>A0ABN3KK61_9ACTN</name>
<gene>
    <name evidence="1" type="ORF">GCM10010191_94490</name>
</gene>
<comment type="caution">
    <text evidence="1">The sequence shown here is derived from an EMBL/GenBank/DDBJ whole genome shotgun (WGS) entry which is preliminary data.</text>
</comment>
<proteinExistence type="predicted"/>
<dbReference type="RefSeq" id="WP_344598629.1">
    <property type="nucleotide sequence ID" value="NZ_BAAARW010000050.1"/>
</dbReference>